<dbReference type="SUPFAM" id="SSF53590">
    <property type="entry name" value="Nucleoside hydrolase"/>
    <property type="match status" value="1"/>
</dbReference>
<dbReference type="Pfam" id="PF01156">
    <property type="entry name" value="IU_nuc_hydro"/>
    <property type="match status" value="1"/>
</dbReference>
<feature type="domain" description="Inosine/uridine-preferring nucleoside hydrolase" evidence="4">
    <location>
        <begin position="7"/>
        <end position="360"/>
    </location>
</feature>
<keyword evidence="3" id="KW-0326">Glycosidase</keyword>
<dbReference type="RefSeq" id="XP_066712005.1">
    <property type="nucleotide sequence ID" value="XM_066862895.1"/>
</dbReference>
<comment type="similarity">
    <text evidence="1">Belongs to the IUNH family.</text>
</comment>
<organism evidence="5 6">
    <name type="scientific">Apiospora phragmitis</name>
    <dbReference type="NCBI Taxonomy" id="2905665"/>
    <lineage>
        <taxon>Eukaryota</taxon>
        <taxon>Fungi</taxon>
        <taxon>Dikarya</taxon>
        <taxon>Ascomycota</taxon>
        <taxon>Pezizomycotina</taxon>
        <taxon>Sordariomycetes</taxon>
        <taxon>Xylariomycetidae</taxon>
        <taxon>Amphisphaeriales</taxon>
        <taxon>Apiosporaceae</taxon>
        <taxon>Apiospora</taxon>
    </lineage>
</organism>
<sequence>MSAPVPVWLDCDPGHDDTFAILLAAYHPGLKLLNISTVHGNASLDKTTNNALSVLAAIGKQHEVTVYPGAAHALERAPIHAPTDIHGESGLDGTELLPRPQTTADRSVSAVDAMAAALRATAPGTACLVATGGLTNVGALFRQHPDLAAHIRGLSIMGGSLGGGFTPAVLGKVDGRERIGNYTPWAEFNILIDPEAAASLFENPILAAKTTLIPLDLTHLVLATLEVNELLLYGPDASVKEGRGKTELRVMLVELLNFFAGTYSRDAFGIVEGPPLHDPLAVAIALIGTEWEIPFYDFDPKSAAGERRHERFHVKVATEGSLEDALKNGARTGQTVATLLEPGKEGVRIPRGLDIAMFWKVIEECVSRADEATAKVLNGSK</sequence>
<evidence type="ECO:0000256" key="3">
    <source>
        <dbReference type="ARBA" id="ARBA00023295"/>
    </source>
</evidence>
<evidence type="ECO:0000259" key="4">
    <source>
        <dbReference type="Pfam" id="PF01156"/>
    </source>
</evidence>
<dbReference type="PANTHER" id="PTHR12304:SF4">
    <property type="entry name" value="URIDINE NUCLEOSIDASE"/>
    <property type="match status" value="1"/>
</dbReference>
<dbReference type="GeneID" id="92095958"/>
<dbReference type="InterPro" id="IPR001910">
    <property type="entry name" value="Inosine/uridine_hydrolase_dom"/>
</dbReference>
<gene>
    <name evidence="5" type="ORF">PG994_011486</name>
</gene>
<dbReference type="PANTHER" id="PTHR12304">
    <property type="entry name" value="INOSINE-URIDINE PREFERRING NUCLEOSIDE HYDROLASE"/>
    <property type="match status" value="1"/>
</dbReference>
<dbReference type="CDD" id="cd02651">
    <property type="entry name" value="nuc_hydro_IU_UC_XIUA"/>
    <property type="match status" value="1"/>
</dbReference>
<dbReference type="EMBL" id="JAQQWL010000011">
    <property type="protein sequence ID" value="KAK8049756.1"/>
    <property type="molecule type" value="Genomic_DNA"/>
</dbReference>
<dbReference type="Gene3D" id="3.90.245.10">
    <property type="entry name" value="Ribonucleoside hydrolase-like"/>
    <property type="match status" value="1"/>
</dbReference>
<proteinExistence type="inferred from homology"/>
<evidence type="ECO:0000256" key="2">
    <source>
        <dbReference type="ARBA" id="ARBA00022801"/>
    </source>
</evidence>
<evidence type="ECO:0000313" key="5">
    <source>
        <dbReference type="EMBL" id="KAK8049756.1"/>
    </source>
</evidence>
<accession>A0ABR1TSY1</accession>
<evidence type="ECO:0000256" key="1">
    <source>
        <dbReference type="ARBA" id="ARBA00009176"/>
    </source>
</evidence>
<name>A0ABR1TSY1_9PEZI</name>
<keyword evidence="2" id="KW-0378">Hydrolase</keyword>
<protein>
    <recommendedName>
        <fullName evidence="4">Inosine/uridine-preferring nucleoside hydrolase domain-containing protein</fullName>
    </recommendedName>
</protein>
<dbReference type="InterPro" id="IPR023186">
    <property type="entry name" value="IUNH"/>
</dbReference>
<dbReference type="Proteomes" id="UP001480595">
    <property type="component" value="Unassembled WGS sequence"/>
</dbReference>
<evidence type="ECO:0000313" key="6">
    <source>
        <dbReference type="Proteomes" id="UP001480595"/>
    </source>
</evidence>
<comment type="caution">
    <text evidence="5">The sequence shown here is derived from an EMBL/GenBank/DDBJ whole genome shotgun (WGS) entry which is preliminary data.</text>
</comment>
<dbReference type="InterPro" id="IPR036452">
    <property type="entry name" value="Ribo_hydro-like"/>
</dbReference>
<keyword evidence="6" id="KW-1185">Reference proteome</keyword>
<reference evidence="5 6" key="1">
    <citation type="submission" date="2023-01" db="EMBL/GenBank/DDBJ databases">
        <title>Analysis of 21 Apiospora genomes using comparative genomics revels a genus with tremendous synthesis potential of carbohydrate active enzymes and secondary metabolites.</title>
        <authorList>
            <person name="Sorensen T."/>
        </authorList>
    </citation>
    <scope>NUCLEOTIDE SEQUENCE [LARGE SCALE GENOMIC DNA]</scope>
    <source>
        <strain evidence="5 6">CBS 135458</strain>
    </source>
</reference>